<evidence type="ECO:0000256" key="10">
    <source>
        <dbReference type="ARBA" id="ARBA00030399"/>
    </source>
</evidence>
<comment type="catalytic activity">
    <reaction evidence="12">
        <text>cytidine(967) in 16S rRNA + S-adenosyl-L-methionine = 5-methylcytidine(967) in 16S rRNA + S-adenosyl-L-homocysteine + H(+)</text>
        <dbReference type="Rhea" id="RHEA:42748"/>
        <dbReference type="Rhea" id="RHEA-COMP:10219"/>
        <dbReference type="Rhea" id="RHEA-COMP:10220"/>
        <dbReference type="ChEBI" id="CHEBI:15378"/>
        <dbReference type="ChEBI" id="CHEBI:57856"/>
        <dbReference type="ChEBI" id="CHEBI:59789"/>
        <dbReference type="ChEBI" id="CHEBI:74483"/>
        <dbReference type="ChEBI" id="CHEBI:82748"/>
        <dbReference type="EC" id="2.1.1.176"/>
    </reaction>
</comment>
<dbReference type="InterPro" id="IPR023267">
    <property type="entry name" value="RCMT"/>
</dbReference>
<dbReference type="InterPro" id="IPR035926">
    <property type="entry name" value="NusB-like_sf"/>
</dbReference>
<dbReference type="InterPro" id="IPR001678">
    <property type="entry name" value="MeTrfase_RsmB-F_NOP2_dom"/>
</dbReference>
<dbReference type="PANTHER" id="PTHR22807">
    <property type="entry name" value="NOP2 YEAST -RELATED NOL1/NOP2/FMU SUN DOMAIN-CONTAINING"/>
    <property type="match status" value="1"/>
</dbReference>
<evidence type="ECO:0000256" key="1">
    <source>
        <dbReference type="ARBA" id="ARBA00002724"/>
    </source>
</evidence>
<dbReference type="Pfam" id="PF01029">
    <property type="entry name" value="NusB"/>
    <property type="match status" value="1"/>
</dbReference>
<reference evidence="15 16" key="1">
    <citation type="journal article" date="2010" name="Stand. Genomic Sci.">
        <title>Complete genome sequence of Desulfarculus baarsii type strain (2st14).</title>
        <authorList>
            <person name="Sun H."/>
            <person name="Spring S."/>
            <person name="Lapidus A."/>
            <person name="Davenport K."/>
            <person name="Del Rio T.G."/>
            <person name="Tice H."/>
            <person name="Nolan M."/>
            <person name="Copeland A."/>
            <person name="Cheng J.F."/>
            <person name="Lucas S."/>
            <person name="Tapia R."/>
            <person name="Goodwin L."/>
            <person name="Pitluck S."/>
            <person name="Ivanova N."/>
            <person name="Pagani I."/>
            <person name="Mavromatis K."/>
            <person name="Ovchinnikova G."/>
            <person name="Pati A."/>
            <person name="Chen A."/>
            <person name="Palaniappan K."/>
            <person name="Hauser L."/>
            <person name="Chang Y.J."/>
            <person name="Jeffries C.D."/>
            <person name="Detter J.C."/>
            <person name="Han C."/>
            <person name="Rohde M."/>
            <person name="Brambilla E."/>
            <person name="Goker M."/>
            <person name="Woyke T."/>
            <person name="Bristow J."/>
            <person name="Eisen J.A."/>
            <person name="Markowitz V."/>
            <person name="Hugenholtz P."/>
            <person name="Kyrpides N.C."/>
            <person name="Klenk H.P."/>
            <person name="Land M."/>
        </authorList>
    </citation>
    <scope>NUCLEOTIDE SEQUENCE [LARGE SCALE GENOMIC DNA]</scope>
    <source>
        <strain evidence="16">ATCC 33931 / DSM 2075 / LMG 7858 / VKM B-1802 / 2st14</strain>
    </source>
</reference>
<keyword evidence="8 13" id="KW-0949">S-adenosyl-L-methionine</keyword>
<keyword evidence="9 13" id="KW-0694">RNA-binding</keyword>
<dbReference type="NCBIfam" id="TIGR00563">
    <property type="entry name" value="rsmB"/>
    <property type="match status" value="1"/>
</dbReference>
<organism evidence="15 16">
    <name type="scientific">Desulfarculus baarsii (strain ATCC 33931 / DSM 2075 / LMG 7858 / VKM B-1802 / 2st14)</name>
    <dbReference type="NCBI Taxonomy" id="644282"/>
    <lineage>
        <taxon>Bacteria</taxon>
        <taxon>Pseudomonadati</taxon>
        <taxon>Thermodesulfobacteriota</taxon>
        <taxon>Desulfarculia</taxon>
        <taxon>Desulfarculales</taxon>
        <taxon>Desulfarculaceae</taxon>
        <taxon>Desulfarculus</taxon>
    </lineage>
</organism>
<sequence length="443" mass="46338">MNPRLTALDVLVQLESSPKHLDKLLSRAFQRHPAAQARDKAMATNLTHTVLRHRAWLDHLLTPLVSRPLAKLDAPVRAALRLGAAELVVLATPAHAAVGATVEAVKAGPAAKASGLVNGVLRALTRALPAAAQAEPPGDELDRLCLRHSHPRWLLEPLARRFGLEQAAAWAQANQSQPPLCLRVNALKASPAQVAESLAPVCEAVEAHALAPEALIVRGAAGPLWDLPGFREGLWQAQDAGAQALGRLLGVGPGMTVLDLCAGAGGKSGHLAALMANQGRIVAVDDSAGRLEALAENMARLGVTIVEPVLADGAAWDGGGRLFEAILVDAPCSGLGVIGRRPDIRWRRSPADSAAMARIQLALARNAARLLAPGGALVYCTCTVAEAENEGVARALLAARPELRPSWAGAEAAGEMIGADGFWRSFPRPMAADSFFAARLVKA</sequence>
<dbReference type="eggNOG" id="COG0144">
    <property type="taxonomic scope" value="Bacteria"/>
</dbReference>
<dbReference type="KEGG" id="dbr:Deba_0352"/>
<keyword evidence="16" id="KW-1185">Reference proteome</keyword>
<gene>
    <name evidence="15" type="ordered locus">Deba_0352</name>
</gene>
<dbReference type="SUPFAM" id="SSF53335">
    <property type="entry name" value="S-adenosyl-L-methionine-dependent methyltransferases"/>
    <property type="match status" value="1"/>
</dbReference>
<dbReference type="HOGENOM" id="CLU_005316_0_1_7"/>
<evidence type="ECO:0000256" key="3">
    <source>
        <dbReference type="ARBA" id="ARBA00012140"/>
    </source>
</evidence>
<dbReference type="RefSeq" id="WP_013257184.1">
    <property type="nucleotide sequence ID" value="NC_014365.1"/>
</dbReference>
<dbReference type="Proteomes" id="UP000009047">
    <property type="component" value="Chromosome"/>
</dbReference>
<dbReference type="InterPro" id="IPR006027">
    <property type="entry name" value="NusB_RsmB_TIM44"/>
</dbReference>
<dbReference type="GO" id="GO:0003723">
    <property type="term" value="F:RNA binding"/>
    <property type="evidence" value="ECO:0007669"/>
    <property type="project" value="UniProtKB-UniRule"/>
</dbReference>
<evidence type="ECO:0000256" key="8">
    <source>
        <dbReference type="ARBA" id="ARBA00022691"/>
    </source>
</evidence>
<accession>E1QDU2</accession>
<keyword evidence="4" id="KW-0963">Cytoplasm</keyword>
<evidence type="ECO:0000256" key="6">
    <source>
        <dbReference type="ARBA" id="ARBA00022603"/>
    </source>
</evidence>
<comment type="subcellular location">
    <subcellularLocation>
        <location evidence="2">Cytoplasm</location>
    </subcellularLocation>
</comment>
<evidence type="ECO:0000256" key="12">
    <source>
        <dbReference type="ARBA" id="ARBA00047283"/>
    </source>
</evidence>
<dbReference type="SUPFAM" id="SSF48013">
    <property type="entry name" value="NusB-like"/>
    <property type="match status" value="1"/>
</dbReference>
<dbReference type="STRING" id="644282.Deba_0352"/>
<comment type="function">
    <text evidence="1">Specifically methylates the cytosine at position 967 (m5C967) of 16S rRNA.</text>
</comment>
<dbReference type="GO" id="GO:0006355">
    <property type="term" value="P:regulation of DNA-templated transcription"/>
    <property type="evidence" value="ECO:0007669"/>
    <property type="project" value="InterPro"/>
</dbReference>
<dbReference type="eggNOG" id="COG0781">
    <property type="taxonomic scope" value="Bacteria"/>
</dbReference>
<keyword evidence="5" id="KW-0698">rRNA processing</keyword>
<evidence type="ECO:0000259" key="14">
    <source>
        <dbReference type="PROSITE" id="PS51686"/>
    </source>
</evidence>
<proteinExistence type="inferred from homology"/>
<feature type="domain" description="SAM-dependent MTase RsmB/NOP-type" evidence="14">
    <location>
        <begin position="170"/>
        <end position="443"/>
    </location>
</feature>
<evidence type="ECO:0000256" key="5">
    <source>
        <dbReference type="ARBA" id="ARBA00022552"/>
    </source>
</evidence>
<dbReference type="Pfam" id="PF01189">
    <property type="entry name" value="Methyltr_RsmB-F"/>
    <property type="match status" value="1"/>
</dbReference>
<dbReference type="InterPro" id="IPR054728">
    <property type="entry name" value="RsmB-like_ferredoxin"/>
</dbReference>
<dbReference type="Gene3D" id="1.10.940.10">
    <property type="entry name" value="NusB-like"/>
    <property type="match status" value="1"/>
</dbReference>
<evidence type="ECO:0000256" key="4">
    <source>
        <dbReference type="ARBA" id="ARBA00022490"/>
    </source>
</evidence>
<feature type="active site" description="Nucleophile" evidence="13">
    <location>
        <position position="382"/>
    </location>
</feature>
<name>E1QDU2_DESB2</name>
<dbReference type="EMBL" id="CP002085">
    <property type="protein sequence ID" value="ADK83728.1"/>
    <property type="molecule type" value="Genomic_DNA"/>
</dbReference>
<comment type="similarity">
    <text evidence="13">Belongs to the class I-like SAM-binding methyltransferase superfamily. RsmB/NOP family.</text>
</comment>
<comment type="caution">
    <text evidence="13">Lacks conserved residue(s) required for the propagation of feature annotation.</text>
</comment>
<protein>
    <recommendedName>
        <fullName evidence="3">16S rRNA (cytosine(967)-C(5))-methyltransferase</fullName>
        <ecNumber evidence="3">2.1.1.176</ecNumber>
    </recommendedName>
    <alternativeName>
        <fullName evidence="10">16S rRNA m5C967 methyltransferase</fullName>
    </alternativeName>
    <alternativeName>
        <fullName evidence="11">rRNA (cytosine-C(5)-)-methyltransferase RsmB</fullName>
    </alternativeName>
</protein>
<dbReference type="InterPro" id="IPR004573">
    <property type="entry name" value="rRNA_ssu_MeTfrase_B"/>
</dbReference>
<dbReference type="PRINTS" id="PR02008">
    <property type="entry name" value="RCMTFAMILY"/>
</dbReference>
<evidence type="ECO:0000256" key="9">
    <source>
        <dbReference type="ARBA" id="ARBA00022884"/>
    </source>
</evidence>
<dbReference type="AlphaFoldDB" id="E1QDU2"/>
<dbReference type="GO" id="GO:0008649">
    <property type="term" value="F:rRNA methyltransferase activity"/>
    <property type="evidence" value="ECO:0007669"/>
    <property type="project" value="InterPro"/>
</dbReference>
<evidence type="ECO:0000256" key="2">
    <source>
        <dbReference type="ARBA" id="ARBA00004496"/>
    </source>
</evidence>
<dbReference type="GO" id="GO:0005737">
    <property type="term" value="C:cytoplasm"/>
    <property type="evidence" value="ECO:0007669"/>
    <property type="project" value="UniProtKB-SubCell"/>
</dbReference>
<dbReference type="InterPro" id="IPR029063">
    <property type="entry name" value="SAM-dependent_MTases_sf"/>
</dbReference>
<dbReference type="PROSITE" id="PS51686">
    <property type="entry name" value="SAM_MT_RSMB_NOP"/>
    <property type="match status" value="1"/>
</dbReference>
<dbReference type="Gene3D" id="3.30.70.1170">
    <property type="entry name" value="Sun protein, domain 3"/>
    <property type="match status" value="1"/>
</dbReference>
<feature type="binding site" evidence="13">
    <location>
        <position position="329"/>
    </location>
    <ligand>
        <name>S-adenosyl-L-methionine</name>
        <dbReference type="ChEBI" id="CHEBI:59789"/>
    </ligand>
</feature>
<evidence type="ECO:0000313" key="15">
    <source>
        <dbReference type="EMBL" id="ADK83728.1"/>
    </source>
</evidence>
<dbReference type="OrthoDB" id="9810297at2"/>
<keyword evidence="6 13" id="KW-0489">Methyltransferase</keyword>
<feature type="binding site" evidence="13">
    <location>
        <position position="312"/>
    </location>
    <ligand>
        <name>S-adenosyl-L-methionine</name>
        <dbReference type="ChEBI" id="CHEBI:59789"/>
    </ligand>
</feature>
<dbReference type="Gene3D" id="3.40.50.150">
    <property type="entry name" value="Vaccinia Virus protein VP39"/>
    <property type="match status" value="1"/>
</dbReference>
<keyword evidence="7 13" id="KW-0808">Transferase</keyword>
<dbReference type="Pfam" id="PF22458">
    <property type="entry name" value="RsmF-B_ferredox"/>
    <property type="match status" value="1"/>
</dbReference>
<evidence type="ECO:0000313" key="16">
    <source>
        <dbReference type="Proteomes" id="UP000009047"/>
    </source>
</evidence>
<feature type="binding site" evidence="13">
    <location>
        <position position="285"/>
    </location>
    <ligand>
        <name>S-adenosyl-L-methionine</name>
        <dbReference type="ChEBI" id="CHEBI:59789"/>
    </ligand>
</feature>
<dbReference type="InterPro" id="IPR049560">
    <property type="entry name" value="MeTrfase_RsmB-F_NOP2_cat"/>
</dbReference>
<evidence type="ECO:0000256" key="13">
    <source>
        <dbReference type="PROSITE-ProRule" id="PRU01023"/>
    </source>
</evidence>
<dbReference type="PANTHER" id="PTHR22807:SF61">
    <property type="entry name" value="NOL1_NOP2_SUN FAMILY PROTEIN _ ANTITERMINATION NUSB DOMAIN-CONTAINING PROTEIN"/>
    <property type="match status" value="1"/>
</dbReference>
<evidence type="ECO:0000256" key="11">
    <source>
        <dbReference type="ARBA" id="ARBA00031088"/>
    </source>
</evidence>
<dbReference type="CDD" id="cd02440">
    <property type="entry name" value="AdoMet_MTases"/>
    <property type="match status" value="1"/>
</dbReference>
<dbReference type="EC" id="2.1.1.176" evidence="3"/>
<evidence type="ECO:0000256" key="7">
    <source>
        <dbReference type="ARBA" id="ARBA00022679"/>
    </source>
</evidence>